<dbReference type="Pfam" id="PF00550">
    <property type="entry name" value="PP-binding"/>
    <property type="match status" value="1"/>
</dbReference>
<sequence length="79" mass="9201">MNTKEIIKSYVLEKLEKDNIKNDDDIFELGFVSSMFAMELVMFLEQTFNINIESDDLTLDNFKSIDNMTKLAEKKVSII</sequence>
<dbReference type="AlphaFoldDB" id="A0A6N9Q848"/>
<accession>A0A6N9Q848</accession>
<protein>
    <submittedName>
        <fullName evidence="2">Acyl carrier protein</fullName>
    </submittedName>
</protein>
<name>A0A6N9Q848_9BACL</name>
<comment type="caution">
    <text evidence="2">The sequence shown here is derived from an EMBL/GenBank/DDBJ whole genome shotgun (WGS) entry which is preliminary data.</text>
</comment>
<feature type="domain" description="Carrier" evidence="1">
    <location>
        <begin position="1"/>
        <end position="76"/>
    </location>
</feature>
<dbReference type="EMBL" id="SIJB01000056">
    <property type="protein sequence ID" value="NBI31085.1"/>
    <property type="molecule type" value="Genomic_DNA"/>
</dbReference>
<keyword evidence="3" id="KW-1185">Reference proteome</keyword>
<reference evidence="2 3" key="1">
    <citation type="submission" date="2019-01" db="EMBL/GenBank/DDBJ databases">
        <title>Chengkuizengella sp. nov., isolated from deep-sea sediment of East Pacific Ocean.</title>
        <authorList>
            <person name="Yang J."/>
            <person name="Lai Q."/>
            <person name="Shao Z."/>
        </authorList>
    </citation>
    <scope>NUCLEOTIDE SEQUENCE [LARGE SCALE GENOMIC DNA]</scope>
    <source>
        <strain evidence="2 3">YPA3-1-1</strain>
    </source>
</reference>
<dbReference type="RefSeq" id="WP_160647902.1">
    <property type="nucleotide sequence ID" value="NZ_SIJB01000056.1"/>
</dbReference>
<dbReference type="InterPro" id="IPR036736">
    <property type="entry name" value="ACP-like_sf"/>
</dbReference>
<evidence type="ECO:0000313" key="3">
    <source>
        <dbReference type="Proteomes" id="UP000448943"/>
    </source>
</evidence>
<dbReference type="Proteomes" id="UP000448943">
    <property type="component" value="Unassembled WGS sequence"/>
</dbReference>
<dbReference type="OrthoDB" id="677810at2"/>
<organism evidence="2 3">
    <name type="scientific">Chengkuizengella marina</name>
    <dbReference type="NCBI Taxonomy" id="2507566"/>
    <lineage>
        <taxon>Bacteria</taxon>
        <taxon>Bacillati</taxon>
        <taxon>Bacillota</taxon>
        <taxon>Bacilli</taxon>
        <taxon>Bacillales</taxon>
        <taxon>Paenibacillaceae</taxon>
        <taxon>Chengkuizengella</taxon>
    </lineage>
</organism>
<evidence type="ECO:0000313" key="2">
    <source>
        <dbReference type="EMBL" id="NBI31085.1"/>
    </source>
</evidence>
<dbReference type="Gene3D" id="1.10.1200.10">
    <property type="entry name" value="ACP-like"/>
    <property type="match status" value="1"/>
</dbReference>
<dbReference type="PROSITE" id="PS50075">
    <property type="entry name" value="CARRIER"/>
    <property type="match status" value="1"/>
</dbReference>
<dbReference type="InterPro" id="IPR009081">
    <property type="entry name" value="PP-bd_ACP"/>
</dbReference>
<gene>
    <name evidence="2" type="ORF">ERL59_19230</name>
</gene>
<proteinExistence type="predicted"/>
<evidence type="ECO:0000259" key="1">
    <source>
        <dbReference type="PROSITE" id="PS50075"/>
    </source>
</evidence>
<dbReference type="SUPFAM" id="SSF47336">
    <property type="entry name" value="ACP-like"/>
    <property type="match status" value="1"/>
</dbReference>